<sequence>MVEEELIARLTRHFKERGDTISIDCLKFHLSRSVYAEEFSGEAEYNQYLEKREVFLKKVSSTGVVIYGAGDEGRLTFEELNTNGIKIHAFLDTYKAIDRGELFLGVPIITLAEYLSKYNSDNIPIVITPVYSKHEIIKHLEDNGISNHCLLVEAGKELAQILSGRVVIPEAKRLYELSGEKRYFSISELIPSDSEVFVDVGAKDGNTTRDFVDWCDGNYSKIHVFEPEPDFFELTVDNLKKYRNVTISSKGCGEQDAIIKFSTLGLVSQIADNGTIEVPIVKLDEVLRDENITFMKYGNSGNELSAIKGSEKIITKHRPKIASIVSNYESVCEIPRYLWQINPDYKIYLRHYSNYTSVTVMYALP</sequence>
<gene>
    <name evidence="2" type="ORF">ACFO1S_00800</name>
</gene>
<dbReference type="Pfam" id="PF05050">
    <property type="entry name" value="Methyltransf_21"/>
    <property type="match status" value="1"/>
</dbReference>
<keyword evidence="2" id="KW-0808">Transferase</keyword>
<dbReference type="NCBIfam" id="TIGR01444">
    <property type="entry name" value="fkbM_fam"/>
    <property type="match status" value="1"/>
</dbReference>
<dbReference type="RefSeq" id="WP_204604002.1">
    <property type="nucleotide sequence ID" value="NZ_JBHSED010000002.1"/>
</dbReference>
<dbReference type="InterPro" id="IPR029063">
    <property type="entry name" value="SAM-dependent_MTases_sf"/>
</dbReference>
<organism evidence="2 3">
    <name type="scientific">Cohnella boryungensis</name>
    <dbReference type="NCBI Taxonomy" id="768479"/>
    <lineage>
        <taxon>Bacteria</taxon>
        <taxon>Bacillati</taxon>
        <taxon>Bacillota</taxon>
        <taxon>Bacilli</taxon>
        <taxon>Bacillales</taxon>
        <taxon>Paenibacillaceae</taxon>
        <taxon>Cohnella</taxon>
    </lineage>
</organism>
<reference evidence="3" key="1">
    <citation type="journal article" date="2019" name="Int. J. Syst. Evol. Microbiol.">
        <title>The Global Catalogue of Microorganisms (GCM) 10K type strain sequencing project: providing services to taxonomists for standard genome sequencing and annotation.</title>
        <authorList>
            <consortium name="The Broad Institute Genomics Platform"/>
            <consortium name="The Broad Institute Genome Sequencing Center for Infectious Disease"/>
            <person name="Wu L."/>
            <person name="Ma J."/>
        </authorList>
    </citation>
    <scope>NUCLEOTIDE SEQUENCE [LARGE SCALE GENOMIC DNA]</scope>
    <source>
        <strain evidence="3">CGMCC 4.1641</strain>
    </source>
</reference>
<evidence type="ECO:0000259" key="1">
    <source>
        <dbReference type="Pfam" id="PF05050"/>
    </source>
</evidence>
<evidence type="ECO:0000313" key="3">
    <source>
        <dbReference type="Proteomes" id="UP001595755"/>
    </source>
</evidence>
<dbReference type="Proteomes" id="UP001595755">
    <property type="component" value="Unassembled WGS sequence"/>
</dbReference>
<dbReference type="Gene3D" id="3.40.50.150">
    <property type="entry name" value="Vaccinia Virus protein VP39"/>
    <property type="match status" value="1"/>
</dbReference>
<keyword evidence="3" id="KW-1185">Reference proteome</keyword>
<feature type="domain" description="Methyltransferase FkbM" evidence="1">
    <location>
        <begin position="199"/>
        <end position="324"/>
    </location>
</feature>
<dbReference type="SUPFAM" id="SSF53335">
    <property type="entry name" value="S-adenosyl-L-methionine-dependent methyltransferases"/>
    <property type="match status" value="1"/>
</dbReference>
<accession>A0ABV8S3G0</accession>
<keyword evidence="2" id="KW-0489">Methyltransferase</keyword>
<name>A0ABV8S3G0_9BACL</name>
<comment type="caution">
    <text evidence="2">The sequence shown here is derived from an EMBL/GenBank/DDBJ whole genome shotgun (WGS) entry which is preliminary data.</text>
</comment>
<dbReference type="EMBL" id="JBHSED010000002">
    <property type="protein sequence ID" value="MFC4301972.1"/>
    <property type="molecule type" value="Genomic_DNA"/>
</dbReference>
<dbReference type="GO" id="GO:0032259">
    <property type="term" value="P:methylation"/>
    <property type="evidence" value="ECO:0007669"/>
    <property type="project" value="UniProtKB-KW"/>
</dbReference>
<dbReference type="InterPro" id="IPR006342">
    <property type="entry name" value="FkbM_mtfrase"/>
</dbReference>
<evidence type="ECO:0000313" key="2">
    <source>
        <dbReference type="EMBL" id="MFC4301972.1"/>
    </source>
</evidence>
<dbReference type="GO" id="GO:0008168">
    <property type="term" value="F:methyltransferase activity"/>
    <property type="evidence" value="ECO:0007669"/>
    <property type="project" value="UniProtKB-KW"/>
</dbReference>
<proteinExistence type="predicted"/>
<protein>
    <submittedName>
        <fullName evidence="2">FkbM family methyltransferase</fullName>
    </submittedName>
</protein>
<dbReference type="Gene3D" id="3.40.50.720">
    <property type="entry name" value="NAD(P)-binding Rossmann-like Domain"/>
    <property type="match status" value="1"/>
</dbReference>